<evidence type="ECO:0000313" key="5">
    <source>
        <dbReference type="EMBL" id="MBP3943004.1"/>
    </source>
</evidence>
<gene>
    <name evidence="5" type="ORF">J5U18_05405</name>
</gene>
<dbReference type="Gene3D" id="2.170.130.10">
    <property type="entry name" value="TonB-dependent receptor, plug domain"/>
    <property type="match status" value="1"/>
</dbReference>
<keyword evidence="2" id="KW-0472">Membrane</keyword>
<dbReference type="SUPFAM" id="SSF56935">
    <property type="entry name" value="Porins"/>
    <property type="match status" value="1"/>
</dbReference>
<accession>A0A8T4H8A0</accession>
<dbReference type="Gene3D" id="2.40.170.20">
    <property type="entry name" value="TonB-dependent receptor, beta-barrel domain"/>
    <property type="match status" value="1"/>
</dbReference>
<dbReference type="EMBL" id="JAGKSB010000005">
    <property type="protein sequence ID" value="MBP3943004.1"/>
    <property type="molecule type" value="Genomic_DNA"/>
</dbReference>
<dbReference type="RefSeq" id="WP_353546493.1">
    <property type="nucleotide sequence ID" value="NZ_JAGKSB010000005.1"/>
</dbReference>
<evidence type="ECO:0000259" key="4">
    <source>
        <dbReference type="Pfam" id="PF07715"/>
    </source>
</evidence>
<evidence type="ECO:0000256" key="1">
    <source>
        <dbReference type="ARBA" id="ARBA00004442"/>
    </source>
</evidence>
<comment type="caution">
    <text evidence="5">The sequence shown here is derived from an EMBL/GenBank/DDBJ whole genome shotgun (WGS) entry which is preliminary data.</text>
</comment>
<dbReference type="NCBIfam" id="TIGR04056">
    <property type="entry name" value="OMP_RagA_SusC"/>
    <property type="match status" value="1"/>
</dbReference>
<dbReference type="InterPro" id="IPR037066">
    <property type="entry name" value="Plug_dom_sf"/>
</dbReference>
<dbReference type="GO" id="GO:0009279">
    <property type="term" value="C:cell outer membrane"/>
    <property type="evidence" value="ECO:0007669"/>
    <property type="project" value="UniProtKB-SubCell"/>
</dbReference>
<evidence type="ECO:0000313" key="6">
    <source>
        <dbReference type="Proteomes" id="UP000679691"/>
    </source>
</evidence>
<protein>
    <submittedName>
        <fullName evidence="5">SusC/RagA family TonB-linked outer membrane protein</fullName>
    </submittedName>
</protein>
<evidence type="ECO:0000256" key="2">
    <source>
        <dbReference type="ARBA" id="ARBA00023136"/>
    </source>
</evidence>
<dbReference type="InterPro" id="IPR012910">
    <property type="entry name" value="Plug_dom"/>
</dbReference>
<organism evidence="5 6">
    <name type="scientific">Rhinopithecimicrobium faecis</name>
    <dbReference type="NCBI Taxonomy" id="2820698"/>
    <lineage>
        <taxon>Bacteria</taxon>
        <taxon>Pseudomonadati</taxon>
        <taxon>Bacteroidota</taxon>
        <taxon>Sphingobacteriia</taxon>
        <taxon>Sphingobacteriales</taxon>
        <taxon>Sphingobacteriaceae</taxon>
        <taxon>Rhinopithecimicrobium</taxon>
    </lineage>
</organism>
<dbReference type="InterPro" id="IPR023996">
    <property type="entry name" value="TonB-dep_OMP_SusC/RagA"/>
</dbReference>
<evidence type="ECO:0000256" key="3">
    <source>
        <dbReference type="ARBA" id="ARBA00023237"/>
    </source>
</evidence>
<reference evidence="5" key="1">
    <citation type="submission" date="2021-03" db="EMBL/GenBank/DDBJ databases">
        <authorList>
            <person name="Lu T."/>
            <person name="Wang Q."/>
            <person name="Han X."/>
        </authorList>
    </citation>
    <scope>NUCLEOTIDE SEQUENCE</scope>
    <source>
        <strain evidence="5">WQ 2009</strain>
    </source>
</reference>
<sequence>MIRRILGISLVTVVLLGASPMGVLAYNSYSKLRTMPHFLQDSLEHGEVDELTLNFLRQRINNATKRATLLDTVDMKRVTSLPLISIPQYVKGALAGLHVQENTGEPGAVSNLVWRGLTAPLFSNKDLNTVQPAVYVNGIPISQDHAFTYDIQKYAYNRLGPATDLLAGIDVNNIESIEIIKDPVSLAKLGPLAANGAIWVRTKLAKSGERQISVNSYYGLVQKSKVSPMNADYENKFRAPFYEKFGNNDNQLTYPGFLADSTNSNYYGASDWADLYYKNAPIYNVDLSITGGSDRANFRFFGAHAKSASNSDDAKFQRYNASFNINMAPFSWFTVSTIFNATRIDRQRNRSLRDRFAETGYLPDLSTPIAPSKNVYGAYLNQFKDALDDNFTNIIQAALTFDFKIYKTLNFSTRLNVDYNEGFRDAFYPSTLMETNNFVSNYYGYNQRLIFANNLTYNFDIDKKHVFNFDLGTTYQDDVNRFSYAKAYDGPNDFIKINVVDGDSSKDIYLMPQGGINVYRWNNKEQLRLFSTFAKVDYDYDNIFSLNAVLRYDGSSTVQMDNRWIFTPAFSGKWNLKNHLFADQEQVSNLTIRGGWARIAKLLTSSRYNTGPQYQTDLGWSGEVGMPSYNGFAAISRPYSNGWIGYNISWPYVDQTDVTVESSFFNNRLFANVSVYNKSANNQIIATPIPAEYGYTGQYLNGLGINNKGLEVTIGGQIIPTSKAFNWNSSINFAFNKNSLTSLPNGLQNLAVNDRLLSVGHAIDQYWIYENQGVYTSADQIPVDPKTNRVLNHEGVAFQVGDPIWKDQNGDFVIDAEDRVRKGNSMPKLTGSWMNQVSYKGFDLSAQFYFSVGQQVLNQRAASKFNFINNENINSLNSIREIFQWQQDVDIEKYPVYNPWSSVDPYRVEQDLFLEKASFVKLRALTLGYELSRIAGLKQRMKTLRRAYVYVSGTNLATITNFSGTDPELIDFNGTYSGYGLALAPTFTLGVKIDL</sequence>
<proteinExistence type="predicted"/>
<dbReference type="Pfam" id="PF07715">
    <property type="entry name" value="Plug"/>
    <property type="match status" value="1"/>
</dbReference>
<dbReference type="AlphaFoldDB" id="A0A8T4H8A0"/>
<keyword evidence="6" id="KW-1185">Reference proteome</keyword>
<dbReference type="Proteomes" id="UP000679691">
    <property type="component" value="Unassembled WGS sequence"/>
</dbReference>
<comment type="subcellular location">
    <subcellularLocation>
        <location evidence="1">Cell outer membrane</location>
    </subcellularLocation>
</comment>
<name>A0A8T4H8A0_9SPHI</name>
<dbReference type="InterPro" id="IPR036942">
    <property type="entry name" value="Beta-barrel_TonB_sf"/>
</dbReference>
<feature type="domain" description="TonB-dependent receptor plug" evidence="4">
    <location>
        <begin position="71"/>
        <end position="196"/>
    </location>
</feature>
<keyword evidence="3" id="KW-0998">Cell outer membrane</keyword>